<keyword evidence="3 7" id="KW-0812">Transmembrane</keyword>
<feature type="transmembrane region" description="Helical" evidence="7">
    <location>
        <begin position="19"/>
        <end position="41"/>
    </location>
</feature>
<organism evidence="10 11">
    <name type="scientific">Pendulispora brunnea</name>
    <dbReference type="NCBI Taxonomy" id="2905690"/>
    <lineage>
        <taxon>Bacteria</taxon>
        <taxon>Pseudomonadati</taxon>
        <taxon>Myxococcota</taxon>
        <taxon>Myxococcia</taxon>
        <taxon>Myxococcales</taxon>
        <taxon>Sorangiineae</taxon>
        <taxon>Pendulisporaceae</taxon>
        <taxon>Pendulispora</taxon>
    </lineage>
</organism>
<evidence type="ECO:0000256" key="7">
    <source>
        <dbReference type="SAM" id="Phobius"/>
    </source>
</evidence>
<dbReference type="InterPro" id="IPR050250">
    <property type="entry name" value="Macrolide_Exporter_MacB"/>
</dbReference>
<feature type="transmembrane region" description="Helical" evidence="7">
    <location>
        <begin position="389"/>
        <end position="409"/>
    </location>
</feature>
<name>A0ABZ2KK32_9BACT</name>
<keyword evidence="11" id="KW-1185">Reference proteome</keyword>
<dbReference type="Pfam" id="PF02687">
    <property type="entry name" value="FtsX"/>
    <property type="match status" value="1"/>
</dbReference>
<dbReference type="PANTHER" id="PTHR30572:SF4">
    <property type="entry name" value="ABC TRANSPORTER PERMEASE YTRF"/>
    <property type="match status" value="1"/>
</dbReference>
<feature type="transmembrane region" description="Helical" evidence="7">
    <location>
        <begin position="299"/>
        <end position="322"/>
    </location>
</feature>
<dbReference type="InterPro" id="IPR003838">
    <property type="entry name" value="ABC3_permease_C"/>
</dbReference>
<evidence type="ECO:0000256" key="6">
    <source>
        <dbReference type="ARBA" id="ARBA00038076"/>
    </source>
</evidence>
<keyword evidence="4 7" id="KW-1133">Transmembrane helix</keyword>
<comment type="subcellular location">
    <subcellularLocation>
        <location evidence="1">Cell membrane</location>
        <topology evidence="1">Multi-pass membrane protein</topology>
    </subcellularLocation>
</comment>
<proteinExistence type="inferred from homology"/>
<dbReference type="InterPro" id="IPR025857">
    <property type="entry name" value="MacB_PCD"/>
</dbReference>
<evidence type="ECO:0000259" key="9">
    <source>
        <dbReference type="Pfam" id="PF12704"/>
    </source>
</evidence>
<evidence type="ECO:0000313" key="11">
    <source>
        <dbReference type="Proteomes" id="UP001379533"/>
    </source>
</evidence>
<feature type="domain" description="ABC3 transporter permease C-terminal" evidence="8">
    <location>
        <begin position="306"/>
        <end position="419"/>
    </location>
</feature>
<evidence type="ECO:0000256" key="2">
    <source>
        <dbReference type="ARBA" id="ARBA00022475"/>
    </source>
</evidence>
<accession>A0ABZ2KK32</accession>
<keyword evidence="5 7" id="KW-0472">Membrane</keyword>
<feature type="transmembrane region" description="Helical" evidence="7">
    <location>
        <begin position="357"/>
        <end position="377"/>
    </location>
</feature>
<dbReference type="EMBL" id="CP089982">
    <property type="protein sequence ID" value="WXA97329.1"/>
    <property type="molecule type" value="Genomic_DNA"/>
</dbReference>
<gene>
    <name evidence="10" type="ORF">LZC95_10830</name>
</gene>
<evidence type="ECO:0000259" key="8">
    <source>
        <dbReference type="Pfam" id="PF02687"/>
    </source>
</evidence>
<dbReference type="Pfam" id="PF12704">
    <property type="entry name" value="MacB_PCD"/>
    <property type="match status" value="1"/>
</dbReference>
<comment type="similarity">
    <text evidence="6">Belongs to the ABC-4 integral membrane protein family.</text>
</comment>
<keyword evidence="2" id="KW-1003">Cell membrane</keyword>
<evidence type="ECO:0000313" key="10">
    <source>
        <dbReference type="EMBL" id="WXA97329.1"/>
    </source>
</evidence>
<dbReference type="RefSeq" id="WP_394847945.1">
    <property type="nucleotide sequence ID" value="NZ_CP089982.1"/>
</dbReference>
<feature type="domain" description="MacB-like periplasmic core" evidence="9">
    <location>
        <begin position="28"/>
        <end position="268"/>
    </location>
</feature>
<protein>
    <submittedName>
        <fullName evidence="10">ABC transporter permease</fullName>
    </submittedName>
</protein>
<evidence type="ECO:0000256" key="3">
    <source>
        <dbReference type="ARBA" id="ARBA00022692"/>
    </source>
</evidence>
<dbReference type="Proteomes" id="UP001379533">
    <property type="component" value="Chromosome"/>
</dbReference>
<sequence>MDIDVGPIFRAMLRHKVKFGLIVVEIALTVAIMANSASMILQARRDLRIPSGFDDENLVSVVGRPLDRTLTDQTRINEMLREDREKIRTMPGVRALVNTYMTPWSSYGLNTSLVQAEGGSGEFIRVQMYPTDEGLLDTLQVSLIEGRMFTPEEIDESTRRMYAVEMSERKPDGSLAITFDTDVIVSEAFARRAFGEPPWVGRTFVESDRSRSRVVGVIDRFYKPYINKHSPVSQYASFHPYRLASPYANARFLIRTEPGRAAEVADALPARLWRPDQAREIKAKTISYIHYMYFGPQRLVAGSMAVVNVLLVLVTALGVAGLTSFSVTERTRQIGTRRALGATAGTIVRYFLVETSLVTSTGLVLGAMFAVVLNMAVLSLIEGQAKLDFAFLALSMVLLWVVGLVSAISPAMRGARISPAVATRNI</sequence>
<dbReference type="PANTHER" id="PTHR30572">
    <property type="entry name" value="MEMBRANE COMPONENT OF TRANSPORTER-RELATED"/>
    <property type="match status" value="1"/>
</dbReference>
<evidence type="ECO:0000256" key="4">
    <source>
        <dbReference type="ARBA" id="ARBA00022989"/>
    </source>
</evidence>
<reference evidence="10 11" key="1">
    <citation type="submission" date="2021-12" db="EMBL/GenBank/DDBJ databases">
        <title>Discovery of the Pendulisporaceae a myxobacterial family with distinct sporulation behavior and unique specialized metabolism.</title>
        <authorList>
            <person name="Garcia R."/>
            <person name="Popoff A."/>
            <person name="Bader C.D."/>
            <person name="Loehr J."/>
            <person name="Walesch S."/>
            <person name="Walt C."/>
            <person name="Boldt J."/>
            <person name="Bunk B."/>
            <person name="Haeckl F.J.F.P.J."/>
            <person name="Gunesch A.P."/>
            <person name="Birkelbach J."/>
            <person name="Nuebel U."/>
            <person name="Pietschmann T."/>
            <person name="Bach T."/>
            <person name="Mueller R."/>
        </authorList>
    </citation>
    <scope>NUCLEOTIDE SEQUENCE [LARGE SCALE GENOMIC DNA]</scope>
    <source>
        <strain evidence="10 11">MSr12523</strain>
    </source>
</reference>
<evidence type="ECO:0000256" key="1">
    <source>
        <dbReference type="ARBA" id="ARBA00004651"/>
    </source>
</evidence>
<evidence type="ECO:0000256" key="5">
    <source>
        <dbReference type="ARBA" id="ARBA00023136"/>
    </source>
</evidence>